<comment type="caution">
    <text evidence="9">The sequence shown here is derived from an EMBL/GenBank/DDBJ whole genome shotgun (WGS) entry which is preliminary data.</text>
</comment>
<keyword evidence="3" id="KW-0808">Transferase</keyword>
<keyword evidence="4 7" id="KW-0133">Cell shape</keyword>
<dbReference type="GO" id="GO:0009252">
    <property type="term" value="P:peptidoglycan biosynthetic process"/>
    <property type="evidence" value="ECO:0007669"/>
    <property type="project" value="UniProtKB-UniPathway"/>
</dbReference>
<keyword evidence="10" id="KW-1185">Reference proteome</keyword>
<evidence type="ECO:0000256" key="3">
    <source>
        <dbReference type="ARBA" id="ARBA00022679"/>
    </source>
</evidence>
<dbReference type="InterPro" id="IPR005490">
    <property type="entry name" value="LD_TPept_cat_dom"/>
</dbReference>
<comment type="similarity">
    <text evidence="2">Belongs to the YkuD family.</text>
</comment>
<dbReference type="CDD" id="cd16913">
    <property type="entry name" value="YkuD_like"/>
    <property type="match status" value="1"/>
</dbReference>
<dbReference type="EMBL" id="QZCH01000024">
    <property type="protein sequence ID" value="RJG41845.1"/>
    <property type="molecule type" value="Genomic_DNA"/>
</dbReference>
<dbReference type="RefSeq" id="WP_119911768.1">
    <property type="nucleotide sequence ID" value="NZ_QZCH01000024.1"/>
</dbReference>
<gene>
    <name evidence="9" type="ORF">D1Z90_15845</name>
</gene>
<evidence type="ECO:0000313" key="10">
    <source>
        <dbReference type="Proteomes" id="UP000283255"/>
    </source>
</evidence>
<dbReference type="PANTHER" id="PTHR36699">
    <property type="entry name" value="LD-TRANSPEPTIDASE"/>
    <property type="match status" value="1"/>
</dbReference>
<dbReference type="PROSITE" id="PS52029">
    <property type="entry name" value="LD_TPASE"/>
    <property type="match status" value="1"/>
</dbReference>
<evidence type="ECO:0000259" key="8">
    <source>
        <dbReference type="PROSITE" id="PS52029"/>
    </source>
</evidence>
<dbReference type="GO" id="GO:0071555">
    <property type="term" value="P:cell wall organization"/>
    <property type="evidence" value="ECO:0007669"/>
    <property type="project" value="UniProtKB-UniRule"/>
</dbReference>
<dbReference type="GO" id="GO:0004180">
    <property type="term" value="F:carboxypeptidase activity"/>
    <property type="evidence" value="ECO:0007669"/>
    <property type="project" value="UniProtKB-ARBA"/>
</dbReference>
<sequence length="242" mass="26228">MFKLSNILLIIIALACVVFYYHGRAIWVPVVQKVTGKNSVVDIQARYGEAVTAKLAPAIKQAGLTLPLQQISLLAVKQDNTLALWGNNGQGWAKIKVYPVLAASGVLGPKLREGDKQVPEGVYRISGLNPNSAYHLSMKVNYPNEFDLKWAQQEGRTEPGTNIFIHGKAVSIGCLAIGDTAIEELFVLIANQGRDKVQVIISPTDPQQGPLVTPVNAPHWTPDLYQSITQAYLSVTGTGTKS</sequence>
<dbReference type="InterPro" id="IPR038063">
    <property type="entry name" value="Transpep_catalytic_dom"/>
</dbReference>
<feature type="active site" description="Nucleophile" evidence="7">
    <location>
        <position position="174"/>
    </location>
</feature>
<evidence type="ECO:0000313" key="9">
    <source>
        <dbReference type="EMBL" id="RJG41845.1"/>
    </source>
</evidence>
<keyword evidence="6 7" id="KW-0961">Cell wall biogenesis/degradation</keyword>
<evidence type="ECO:0000256" key="1">
    <source>
        <dbReference type="ARBA" id="ARBA00004752"/>
    </source>
</evidence>
<dbReference type="OrthoDB" id="9809748at2"/>
<dbReference type="UniPathway" id="UPA00219"/>
<dbReference type="Pfam" id="PF03734">
    <property type="entry name" value="YkuD"/>
    <property type="match status" value="1"/>
</dbReference>
<evidence type="ECO:0000256" key="2">
    <source>
        <dbReference type="ARBA" id="ARBA00005992"/>
    </source>
</evidence>
<evidence type="ECO:0000256" key="5">
    <source>
        <dbReference type="ARBA" id="ARBA00022984"/>
    </source>
</evidence>
<reference evidence="9 10" key="2">
    <citation type="submission" date="2019-01" db="EMBL/GenBank/DDBJ databases">
        <title>Motilimonas pumilus sp. nov., isolated from the gut of sea cucumber (Apostichopus japonicus).</title>
        <authorList>
            <person name="Wang F.-Q."/>
            <person name="Ren L.-H."/>
            <person name="Lin Y.-W."/>
            <person name="Sun G.-H."/>
            <person name="Du Z.-J."/>
            <person name="Zhao J.-X."/>
            <person name="Liu X.-J."/>
            <person name="Liu L.-J."/>
        </authorList>
    </citation>
    <scope>NUCLEOTIDE SEQUENCE [LARGE SCALE GENOMIC DNA]</scope>
    <source>
        <strain evidence="9 10">PLHSC7-2</strain>
    </source>
</reference>
<dbReference type="Proteomes" id="UP000283255">
    <property type="component" value="Unassembled WGS sequence"/>
</dbReference>
<name>A0A418YBF7_9GAMM</name>
<reference evidence="9 10" key="1">
    <citation type="submission" date="2018-09" db="EMBL/GenBank/DDBJ databases">
        <authorList>
            <person name="Wang F."/>
        </authorList>
    </citation>
    <scope>NUCLEOTIDE SEQUENCE [LARGE SCALE GENOMIC DNA]</scope>
    <source>
        <strain evidence="9 10">PLHSC7-2</strain>
    </source>
</reference>
<dbReference type="SUPFAM" id="SSF141523">
    <property type="entry name" value="L,D-transpeptidase catalytic domain-like"/>
    <property type="match status" value="1"/>
</dbReference>
<dbReference type="GO" id="GO:0016740">
    <property type="term" value="F:transferase activity"/>
    <property type="evidence" value="ECO:0007669"/>
    <property type="project" value="UniProtKB-KW"/>
</dbReference>
<proteinExistence type="inferred from homology"/>
<accession>A0A418YBF7</accession>
<comment type="pathway">
    <text evidence="1 7">Cell wall biogenesis; peptidoglycan biosynthesis.</text>
</comment>
<evidence type="ECO:0000256" key="6">
    <source>
        <dbReference type="ARBA" id="ARBA00023316"/>
    </source>
</evidence>
<protein>
    <recommendedName>
        <fullName evidence="8">L,D-TPase catalytic domain-containing protein</fullName>
    </recommendedName>
</protein>
<dbReference type="PROSITE" id="PS51257">
    <property type="entry name" value="PROKAR_LIPOPROTEIN"/>
    <property type="match status" value="1"/>
</dbReference>
<dbReference type="GO" id="GO:0008360">
    <property type="term" value="P:regulation of cell shape"/>
    <property type="evidence" value="ECO:0007669"/>
    <property type="project" value="UniProtKB-UniRule"/>
</dbReference>
<dbReference type="PANTHER" id="PTHR36699:SF1">
    <property type="entry name" value="L,D-TRANSPEPTIDASE YAFK-RELATED"/>
    <property type="match status" value="1"/>
</dbReference>
<evidence type="ECO:0000256" key="7">
    <source>
        <dbReference type="PROSITE-ProRule" id="PRU01373"/>
    </source>
</evidence>
<feature type="active site" description="Proton donor/acceptor" evidence="7">
    <location>
        <position position="166"/>
    </location>
</feature>
<organism evidence="9 10">
    <name type="scientific">Motilimonas pumila</name>
    <dbReference type="NCBI Taxonomy" id="2303987"/>
    <lineage>
        <taxon>Bacteria</taxon>
        <taxon>Pseudomonadati</taxon>
        <taxon>Pseudomonadota</taxon>
        <taxon>Gammaproteobacteria</taxon>
        <taxon>Alteromonadales</taxon>
        <taxon>Alteromonadales genera incertae sedis</taxon>
        <taxon>Motilimonas</taxon>
    </lineage>
</organism>
<evidence type="ECO:0000256" key="4">
    <source>
        <dbReference type="ARBA" id="ARBA00022960"/>
    </source>
</evidence>
<dbReference type="AlphaFoldDB" id="A0A418YBF7"/>
<feature type="domain" description="L,D-TPase catalytic" evidence="8">
    <location>
        <begin position="71"/>
        <end position="200"/>
    </location>
</feature>
<keyword evidence="5 7" id="KW-0573">Peptidoglycan synthesis</keyword>